<proteinExistence type="predicted"/>
<organism evidence="2 3">
    <name type="scientific">Thiorhodococcus drewsii AZ1</name>
    <dbReference type="NCBI Taxonomy" id="765913"/>
    <lineage>
        <taxon>Bacteria</taxon>
        <taxon>Pseudomonadati</taxon>
        <taxon>Pseudomonadota</taxon>
        <taxon>Gammaproteobacteria</taxon>
        <taxon>Chromatiales</taxon>
        <taxon>Chromatiaceae</taxon>
        <taxon>Thiorhodococcus</taxon>
    </lineage>
</organism>
<feature type="compositionally biased region" description="Polar residues" evidence="1">
    <location>
        <begin position="133"/>
        <end position="144"/>
    </location>
</feature>
<gene>
    <name evidence="2" type="ORF">ThidrDRAFT_2844</name>
</gene>
<evidence type="ECO:0000313" key="3">
    <source>
        <dbReference type="Proteomes" id="UP000004200"/>
    </source>
</evidence>
<protein>
    <submittedName>
        <fullName evidence="2">Uncharacterized protein</fullName>
    </submittedName>
</protein>
<evidence type="ECO:0000256" key="1">
    <source>
        <dbReference type="SAM" id="MobiDB-lite"/>
    </source>
</evidence>
<dbReference type="EMBL" id="AFWT01000020">
    <property type="protein sequence ID" value="EGV30094.1"/>
    <property type="molecule type" value="Genomic_DNA"/>
</dbReference>
<dbReference type="eggNOG" id="ENOG5032YSN">
    <property type="taxonomic scope" value="Bacteria"/>
</dbReference>
<evidence type="ECO:0000313" key="2">
    <source>
        <dbReference type="EMBL" id="EGV30094.1"/>
    </source>
</evidence>
<keyword evidence="3" id="KW-1185">Reference proteome</keyword>
<feature type="region of interest" description="Disordered" evidence="1">
    <location>
        <begin position="93"/>
        <end position="144"/>
    </location>
</feature>
<accession>G2E3I1</accession>
<sequence>MLYLLGQSRDTHLFTVCHQVSGRTRLRVPAVMQDPSLAARAAAALRELEGVCEVRANAACASLVLRHHHAFAPSATRLAQALRPVLNQSLPEVWSDSERSKQPPPMKSVQRSKQPPPVKSVQRSKQLLPVKSVQRSTSASSQRKTPPCAICQLKLKAVRWLLADVWQCWRKSWTQRLRERTAMIVAMRSS</sequence>
<dbReference type="Proteomes" id="UP000004200">
    <property type="component" value="Unassembled WGS sequence"/>
</dbReference>
<comment type="caution">
    <text evidence="2">The sequence shown here is derived from an EMBL/GenBank/DDBJ whole genome shotgun (WGS) entry which is preliminary data.</text>
</comment>
<dbReference type="AlphaFoldDB" id="G2E3I1"/>
<name>G2E3I1_9GAMM</name>
<reference evidence="2 3" key="1">
    <citation type="submission" date="2011-06" db="EMBL/GenBank/DDBJ databases">
        <title>The draft genome of Thiorhodococcus drewsii AZ1.</title>
        <authorList>
            <consortium name="US DOE Joint Genome Institute (JGI-PGF)"/>
            <person name="Lucas S."/>
            <person name="Han J."/>
            <person name="Lapidus A."/>
            <person name="Cheng J.-F."/>
            <person name="Goodwin L."/>
            <person name="Pitluck S."/>
            <person name="Peters L."/>
            <person name="Land M.L."/>
            <person name="Hauser L."/>
            <person name="Vogl K."/>
            <person name="Liu Z."/>
            <person name="Imhoff J."/>
            <person name="Thiel V."/>
            <person name="Frigaard N.-U."/>
            <person name="Bryant D.A."/>
            <person name="Woyke T.J."/>
        </authorList>
    </citation>
    <scope>NUCLEOTIDE SEQUENCE [LARGE SCALE GENOMIC DNA]</scope>
    <source>
        <strain evidence="2 3">AZ1</strain>
    </source>
</reference>